<reference evidence="2" key="2">
    <citation type="submission" date="2022-06" db="EMBL/GenBank/DDBJ databases">
        <title>Xiashengella guii gen. nov. sp. nov., a bacterium isolated form anaerobic digestion tank.</title>
        <authorList>
            <person name="Huang H."/>
        </authorList>
    </citation>
    <scope>NUCLEOTIDE SEQUENCE</scope>
    <source>
        <strain evidence="2">Ai-910</strain>
    </source>
</reference>
<protein>
    <submittedName>
        <fullName evidence="2">Dabb family protein</fullName>
    </submittedName>
</protein>
<dbReference type="RefSeq" id="WP_250724321.1">
    <property type="nucleotide sequence ID" value="NZ_CP098400.1"/>
</dbReference>
<accession>A0A9J6ZRG0</accession>
<dbReference type="InterPro" id="IPR013097">
    <property type="entry name" value="Dabb"/>
</dbReference>
<organism evidence="2 3">
    <name type="scientific">Xiashengella succiniciproducens</name>
    <dbReference type="NCBI Taxonomy" id="2949635"/>
    <lineage>
        <taxon>Bacteria</taxon>
        <taxon>Pseudomonadati</taxon>
        <taxon>Bacteroidota</taxon>
        <taxon>Bacteroidia</taxon>
        <taxon>Marinilabiliales</taxon>
        <taxon>Marinilabiliaceae</taxon>
        <taxon>Xiashengella</taxon>
    </lineage>
</organism>
<name>A0A9J6ZRG0_9BACT</name>
<dbReference type="Pfam" id="PF07876">
    <property type="entry name" value="Dabb"/>
    <property type="match status" value="1"/>
</dbReference>
<dbReference type="SMART" id="SM00886">
    <property type="entry name" value="Dabb"/>
    <property type="match status" value="1"/>
</dbReference>
<dbReference type="AlphaFoldDB" id="A0A9J6ZRG0"/>
<reference evidence="2" key="1">
    <citation type="submission" date="2022-05" db="EMBL/GenBank/DDBJ databases">
        <authorList>
            <person name="Sun X."/>
        </authorList>
    </citation>
    <scope>NUCLEOTIDE SEQUENCE</scope>
    <source>
        <strain evidence="2">Ai-910</strain>
    </source>
</reference>
<gene>
    <name evidence="2" type="ORF">M9189_02310</name>
</gene>
<dbReference type="PANTHER" id="PTHR37832">
    <property type="entry name" value="BLL2683 PROTEIN"/>
    <property type="match status" value="1"/>
</dbReference>
<dbReference type="Proteomes" id="UP001056426">
    <property type="component" value="Chromosome"/>
</dbReference>
<evidence type="ECO:0000313" key="2">
    <source>
        <dbReference type="EMBL" id="URW80193.1"/>
    </source>
</evidence>
<dbReference type="PROSITE" id="PS51502">
    <property type="entry name" value="S_R_A_B_BARREL"/>
    <property type="match status" value="1"/>
</dbReference>
<dbReference type="InterPro" id="IPR011008">
    <property type="entry name" value="Dimeric_a/b-barrel"/>
</dbReference>
<dbReference type="EMBL" id="CP098400">
    <property type="protein sequence ID" value="URW80193.1"/>
    <property type="molecule type" value="Genomic_DNA"/>
</dbReference>
<sequence>MVKHVVLFKFKSELPADQKAKKMATIKEALEGLRTKIKELGYIEVGINSNPSETYDLALISEFTDWDSLKAYVVHPEHQKVSAMIREILETRACVDYEF</sequence>
<dbReference type="KEGG" id="alkq:M9189_02310"/>
<evidence type="ECO:0000259" key="1">
    <source>
        <dbReference type="PROSITE" id="PS51502"/>
    </source>
</evidence>
<dbReference type="SUPFAM" id="SSF54909">
    <property type="entry name" value="Dimeric alpha+beta barrel"/>
    <property type="match status" value="1"/>
</dbReference>
<dbReference type="PANTHER" id="PTHR37832:SF1">
    <property type="entry name" value="STRESS-RESPONSE A_B BARREL DOMAIN-CONTAINING PROTEIN"/>
    <property type="match status" value="1"/>
</dbReference>
<proteinExistence type="predicted"/>
<evidence type="ECO:0000313" key="3">
    <source>
        <dbReference type="Proteomes" id="UP001056426"/>
    </source>
</evidence>
<keyword evidence="3" id="KW-1185">Reference proteome</keyword>
<dbReference type="Gene3D" id="3.30.70.100">
    <property type="match status" value="1"/>
</dbReference>
<feature type="domain" description="Stress-response A/B barrel" evidence="1">
    <location>
        <begin position="2"/>
        <end position="97"/>
    </location>
</feature>